<dbReference type="GO" id="GO:0008270">
    <property type="term" value="F:zinc ion binding"/>
    <property type="evidence" value="ECO:0007669"/>
    <property type="project" value="UniProtKB-KW"/>
</dbReference>
<accession>A0A1V0B3N4</accession>
<dbReference type="Gene3D" id="1.20.120.910">
    <property type="entry name" value="DksA, coiled-coil domain"/>
    <property type="match status" value="1"/>
</dbReference>
<dbReference type="EMBL" id="CP020100">
    <property type="protein sequence ID" value="AQZ94549.1"/>
    <property type="molecule type" value="Genomic_DNA"/>
</dbReference>
<evidence type="ECO:0000256" key="3">
    <source>
        <dbReference type="ARBA" id="ARBA00022833"/>
    </source>
</evidence>
<evidence type="ECO:0000313" key="7">
    <source>
        <dbReference type="Proteomes" id="UP000243488"/>
    </source>
</evidence>
<protein>
    <submittedName>
        <fullName evidence="6">Conjugal transfer protein TraR</fullName>
    </submittedName>
</protein>
<evidence type="ECO:0000259" key="5">
    <source>
        <dbReference type="Pfam" id="PF01258"/>
    </source>
</evidence>
<proteinExistence type="predicted"/>
<dbReference type="STRING" id="1931241.BVH74_07180"/>
<sequence length="108" mass="12081">MSDTTLSRLQRLHDDYAARSSALRRDLAARYSSDTAEQAQERENDEVMEALLAESSELQRRVALAIERYKQGEYGICQRCGEAIAPARLEALPAAEYCIGCADLAERQ</sequence>
<evidence type="ECO:0000256" key="4">
    <source>
        <dbReference type="PROSITE-ProRule" id="PRU00510"/>
    </source>
</evidence>
<dbReference type="Proteomes" id="UP000243488">
    <property type="component" value="Chromosome"/>
</dbReference>
<dbReference type="SUPFAM" id="SSF57716">
    <property type="entry name" value="Glucocorticoid receptor-like (DNA-binding domain)"/>
    <property type="match status" value="1"/>
</dbReference>
<dbReference type="PANTHER" id="PTHR33823:SF4">
    <property type="entry name" value="GENERAL STRESS PROTEIN 16O"/>
    <property type="match status" value="1"/>
</dbReference>
<dbReference type="Pfam" id="PF01258">
    <property type="entry name" value="zf-dskA_traR"/>
    <property type="match status" value="1"/>
</dbReference>
<reference evidence="6 7" key="1">
    <citation type="submission" date="2017-03" db="EMBL/GenBank/DDBJ databases">
        <title>Complete genome sequence of the novel DNRA strain Pseudomonas sp. S-6-2 isolated from Chinese polluted river sediment. Journal of Biotechnology.</title>
        <authorList>
            <person name="Li J."/>
            <person name="Xiang F."/>
            <person name="Wang L."/>
            <person name="Xi L."/>
            <person name="Liu J."/>
        </authorList>
    </citation>
    <scope>NUCLEOTIDE SEQUENCE [LARGE SCALE GENOMIC DNA]</scope>
    <source>
        <strain evidence="6 7">S-6-2</strain>
    </source>
</reference>
<dbReference type="RefSeq" id="WP_080049402.1">
    <property type="nucleotide sequence ID" value="NZ_CP020100.1"/>
</dbReference>
<keyword evidence="7" id="KW-1185">Reference proteome</keyword>
<dbReference type="PROSITE" id="PS51128">
    <property type="entry name" value="ZF_DKSA_2"/>
    <property type="match status" value="1"/>
</dbReference>
<evidence type="ECO:0000313" key="6">
    <source>
        <dbReference type="EMBL" id="AQZ94549.1"/>
    </source>
</evidence>
<dbReference type="KEGG" id="ppha:BVH74_07180"/>
<evidence type="ECO:0000256" key="2">
    <source>
        <dbReference type="ARBA" id="ARBA00022771"/>
    </source>
</evidence>
<dbReference type="PANTHER" id="PTHR33823">
    <property type="entry name" value="RNA POLYMERASE-BINDING TRANSCRIPTION FACTOR DKSA-RELATED"/>
    <property type="match status" value="1"/>
</dbReference>
<keyword evidence="1" id="KW-0479">Metal-binding</keyword>
<organism evidence="6 7">
    <name type="scientific">Halopseudomonas phragmitis</name>
    <dbReference type="NCBI Taxonomy" id="1931241"/>
    <lineage>
        <taxon>Bacteria</taxon>
        <taxon>Pseudomonadati</taxon>
        <taxon>Pseudomonadota</taxon>
        <taxon>Gammaproteobacteria</taxon>
        <taxon>Pseudomonadales</taxon>
        <taxon>Pseudomonadaceae</taxon>
        <taxon>Halopseudomonas</taxon>
    </lineage>
</organism>
<gene>
    <name evidence="6" type="ORF">BVH74_07180</name>
</gene>
<keyword evidence="2" id="KW-0863">Zinc-finger</keyword>
<keyword evidence="3" id="KW-0862">Zinc</keyword>
<feature type="domain" description="Zinc finger DksA/TraR C4-type" evidence="5">
    <location>
        <begin position="72"/>
        <end position="107"/>
    </location>
</feature>
<feature type="zinc finger region" description="dksA C4-type" evidence="4">
    <location>
        <begin position="77"/>
        <end position="101"/>
    </location>
</feature>
<evidence type="ECO:0000256" key="1">
    <source>
        <dbReference type="ARBA" id="ARBA00022723"/>
    </source>
</evidence>
<name>A0A1V0B3N4_9GAMM</name>
<dbReference type="InterPro" id="IPR000962">
    <property type="entry name" value="Znf_DskA_TraR"/>
</dbReference>
<dbReference type="AlphaFoldDB" id="A0A1V0B3N4"/>